<evidence type="ECO:0000313" key="1">
    <source>
        <dbReference type="EMBL" id="MFD2573447.1"/>
    </source>
</evidence>
<keyword evidence="2" id="KW-1185">Reference proteome</keyword>
<protein>
    <submittedName>
        <fullName evidence="1">Uncharacterized protein</fullName>
    </submittedName>
</protein>
<reference evidence="2" key="1">
    <citation type="journal article" date="2019" name="Int. J. Syst. Evol. Microbiol.">
        <title>The Global Catalogue of Microorganisms (GCM) 10K type strain sequencing project: providing services to taxonomists for standard genome sequencing and annotation.</title>
        <authorList>
            <consortium name="The Broad Institute Genomics Platform"/>
            <consortium name="The Broad Institute Genome Sequencing Center for Infectious Disease"/>
            <person name="Wu L."/>
            <person name="Ma J."/>
        </authorList>
    </citation>
    <scope>NUCLEOTIDE SEQUENCE [LARGE SCALE GENOMIC DNA]</scope>
    <source>
        <strain evidence="2">KCTC 42805</strain>
    </source>
</reference>
<dbReference type="RefSeq" id="WP_381526133.1">
    <property type="nucleotide sequence ID" value="NZ_JBHULN010000018.1"/>
</dbReference>
<name>A0ABW5M8X6_9BACT</name>
<proteinExistence type="predicted"/>
<comment type="caution">
    <text evidence="1">The sequence shown here is derived from an EMBL/GenBank/DDBJ whole genome shotgun (WGS) entry which is preliminary data.</text>
</comment>
<evidence type="ECO:0000313" key="2">
    <source>
        <dbReference type="Proteomes" id="UP001597469"/>
    </source>
</evidence>
<sequence length="432" mass="49192">MTAVIGILNKTAVAIAADSAVTVSSTGDSRRKVYNTANKIFKLSKHHPIGIVIYNSASFIKTPWETIVKMYRNHITNKAFDSVGEYRESLITYVKSQNAFYSNFAQRSCIRQLVSKLVKDVLDDTDDKLPADIDTLSEADQIKALLVSIKEVVTQNIDICRKHPSTTGEFDDFTLYELKTLINCEVEKWIDSEFADFSDSSLNDLFLEYLYEYLKSDLLFGSNYSGLVFTGFGEKDIYPQCVAVEVAEIVNGRLRYSLKVKAEISDEKTSAILPFAQRDVIDTVIYGVAPDLKRVYTGTFLDLLKKYNDSLIEVFEQAGLKPIADIIRGADTLQYANRFNEIIRDYQLKEYEIPTRFTTALLSKEDLAEMAESLIYLTYLKRRFTSQEESVGGPVDVAVISKGDGFVWIKRKYYFKPELNPHFFHTYFSESE</sequence>
<accession>A0ABW5M8X6</accession>
<dbReference type="EMBL" id="JBHULN010000018">
    <property type="protein sequence ID" value="MFD2573447.1"/>
    <property type="molecule type" value="Genomic_DNA"/>
</dbReference>
<gene>
    <name evidence="1" type="ORF">ACFSUS_22595</name>
</gene>
<dbReference type="Proteomes" id="UP001597469">
    <property type="component" value="Unassembled WGS sequence"/>
</dbReference>
<organism evidence="1 2">
    <name type="scientific">Spirosoma soli</name>
    <dbReference type="NCBI Taxonomy" id="1770529"/>
    <lineage>
        <taxon>Bacteria</taxon>
        <taxon>Pseudomonadati</taxon>
        <taxon>Bacteroidota</taxon>
        <taxon>Cytophagia</taxon>
        <taxon>Cytophagales</taxon>
        <taxon>Cytophagaceae</taxon>
        <taxon>Spirosoma</taxon>
    </lineage>
</organism>